<evidence type="ECO:0000259" key="2">
    <source>
        <dbReference type="Pfam" id="PF10383"/>
    </source>
</evidence>
<comment type="caution">
    <text evidence="3">The sequence shown here is derived from an EMBL/GenBank/DDBJ whole genome shotgun (WGS) entry which is preliminary data.</text>
</comment>
<dbReference type="EMBL" id="RSCE01000002">
    <property type="protein sequence ID" value="RSH85842.1"/>
    <property type="molecule type" value="Genomic_DNA"/>
</dbReference>
<feature type="compositionally biased region" description="Gly residues" evidence="1">
    <location>
        <begin position="147"/>
        <end position="156"/>
    </location>
</feature>
<dbReference type="GO" id="GO:0033553">
    <property type="term" value="C:rDNA heterochromatin"/>
    <property type="evidence" value="ECO:0007669"/>
    <property type="project" value="TreeGrafter"/>
</dbReference>
<gene>
    <name evidence="3" type="ORF">EHS24_004022</name>
</gene>
<dbReference type="InterPro" id="IPR038986">
    <property type="entry name" value="Clr2"/>
</dbReference>
<reference evidence="3 4" key="1">
    <citation type="submission" date="2018-11" db="EMBL/GenBank/DDBJ databases">
        <title>Genome sequence of Apiotrichum porosum DSM 27194.</title>
        <authorList>
            <person name="Aliyu H."/>
            <person name="Gorte O."/>
            <person name="Ochsenreither K."/>
        </authorList>
    </citation>
    <scope>NUCLEOTIDE SEQUENCE [LARGE SCALE GENOMIC DNA]</scope>
    <source>
        <strain evidence="3 4">DSM 27194</strain>
    </source>
</reference>
<evidence type="ECO:0000256" key="1">
    <source>
        <dbReference type="SAM" id="MobiDB-lite"/>
    </source>
</evidence>
<dbReference type="PANTHER" id="PTHR38046:SF1">
    <property type="entry name" value="CRYPTIC LOCI REGULATOR 2"/>
    <property type="match status" value="1"/>
</dbReference>
<accession>A0A427Y434</accession>
<dbReference type="Pfam" id="PF10383">
    <property type="entry name" value="Clr2"/>
    <property type="match status" value="1"/>
</dbReference>
<name>A0A427Y434_9TREE</name>
<proteinExistence type="predicted"/>
<dbReference type="PANTHER" id="PTHR38046">
    <property type="entry name" value="CRYPTIC LOCI REGULATOR 2"/>
    <property type="match status" value="1"/>
</dbReference>
<dbReference type="GO" id="GO:0070824">
    <property type="term" value="C:SHREC complex"/>
    <property type="evidence" value="ECO:0007669"/>
    <property type="project" value="InterPro"/>
</dbReference>
<keyword evidence="4" id="KW-1185">Reference proteome</keyword>
<dbReference type="RefSeq" id="XP_028478627.1">
    <property type="nucleotide sequence ID" value="XM_028619655.1"/>
</dbReference>
<feature type="compositionally biased region" description="Basic and acidic residues" evidence="1">
    <location>
        <begin position="166"/>
        <end position="179"/>
    </location>
</feature>
<dbReference type="STRING" id="105984.A0A427Y434"/>
<dbReference type="InterPro" id="IPR018839">
    <property type="entry name" value="Tscrpt-silencing_Clr2_C"/>
</dbReference>
<dbReference type="GO" id="GO:0030466">
    <property type="term" value="P:silent mating-type cassette heterochromatin formation"/>
    <property type="evidence" value="ECO:0007669"/>
    <property type="project" value="TreeGrafter"/>
</dbReference>
<sequence length="657" mass="72882">MPPPFKSSHPLLVWPRSDGDPSTFPKEGPVGNPTGWWEKLPLDHAKYKLYRTKIGAYLASEVYQLPGHVSKDAFIDMPEKYALFSFYKPQEGRSVREDTYLFFRATPEFEEHARWLMDTSLPLNDHSQWNPKSDIAKAKRAASAANNGGGAGGAGAAAGPLKKRSTSVDREPKRPRNTEMDDYDGVVTERAIDIRTKRRFRKGELVFFRIKTIPAPSGTNLPDITHWPGLVSSVTSKSDVVRNGTDAAASASVAWSMAGGAAPPTLQKETVKVSYRHAIRALGMFSNSYEVTDVDTADILPWAVGPELLGGPEGWDKIGQESERTLVEGVQREAKLDAPKVEDLSGPKLEERWKRRWGERIKFPDMPANWEAAVLRLGVAIRTAKNIAGSWSQTDKIEVVPHNSIMSAEDVEAIQNRKKTLFQGLWLQGERIWLDDMVILRKHRSSLPVGPLLAPSPGSENRAVVLHIRCICLEIYQDEQPAAQVDADNWRCLLYGDIYELSSTPVDDQPELPEKPPAGLYFRRLNDSGSEVTLDVFDVVGRTYPDLLDKDAGYFCPPTTTDRKGRVPAGERVTGLLGLHPGSDVEAYATVWKGKDRLLSLLKLTPDDLYVMVRDATSMAEQQVREHYASCLRVALGYPLPSPTSTQNPTQKSNGGT</sequence>
<dbReference type="AlphaFoldDB" id="A0A427Y434"/>
<dbReference type="GO" id="GO:0031934">
    <property type="term" value="C:mating-type region heterochromatin"/>
    <property type="evidence" value="ECO:0007669"/>
    <property type="project" value="TreeGrafter"/>
</dbReference>
<organism evidence="3 4">
    <name type="scientific">Apiotrichum porosum</name>
    <dbReference type="NCBI Taxonomy" id="105984"/>
    <lineage>
        <taxon>Eukaryota</taxon>
        <taxon>Fungi</taxon>
        <taxon>Dikarya</taxon>
        <taxon>Basidiomycota</taxon>
        <taxon>Agaricomycotina</taxon>
        <taxon>Tremellomycetes</taxon>
        <taxon>Trichosporonales</taxon>
        <taxon>Trichosporonaceae</taxon>
        <taxon>Apiotrichum</taxon>
    </lineage>
</organism>
<evidence type="ECO:0000313" key="4">
    <source>
        <dbReference type="Proteomes" id="UP000279236"/>
    </source>
</evidence>
<feature type="region of interest" description="Disordered" evidence="1">
    <location>
        <begin position="134"/>
        <end position="181"/>
    </location>
</feature>
<dbReference type="GeneID" id="39588565"/>
<protein>
    <recommendedName>
        <fullName evidence="2">Cryptic loci regulator 2 C-terminal domain-containing protein</fullName>
    </recommendedName>
</protein>
<dbReference type="OrthoDB" id="2421327at2759"/>
<dbReference type="Proteomes" id="UP000279236">
    <property type="component" value="Unassembled WGS sequence"/>
</dbReference>
<evidence type="ECO:0000313" key="3">
    <source>
        <dbReference type="EMBL" id="RSH85842.1"/>
    </source>
</evidence>
<feature type="domain" description="Cryptic loci regulator 2 C-terminal" evidence="2">
    <location>
        <begin position="422"/>
        <end position="517"/>
    </location>
</feature>